<gene>
    <name evidence="3" type="ORF">LOD99_12276</name>
</gene>
<proteinExistence type="predicted"/>
<evidence type="ECO:0000256" key="2">
    <source>
        <dbReference type="PROSITE-ProRule" id="PRU00504"/>
    </source>
</evidence>
<dbReference type="PROSITE" id="PS51125">
    <property type="entry name" value="NHL"/>
    <property type="match status" value="1"/>
</dbReference>
<accession>A0AAV7JEP9</accession>
<dbReference type="GO" id="GO:0000209">
    <property type="term" value="P:protein polyubiquitination"/>
    <property type="evidence" value="ECO:0007669"/>
    <property type="project" value="TreeGrafter"/>
</dbReference>
<dbReference type="GO" id="GO:0043161">
    <property type="term" value="P:proteasome-mediated ubiquitin-dependent protein catabolic process"/>
    <property type="evidence" value="ECO:0007669"/>
    <property type="project" value="TreeGrafter"/>
</dbReference>
<keyword evidence="4" id="KW-1185">Reference proteome</keyword>
<dbReference type="InterPro" id="IPR001258">
    <property type="entry name" value="NHL_repeat"/>
</dbReference>
<protein>
    <submittedName>
        <fullName evidence="3">Cell surface protein</fullName>
    </submittedName>
</protein>
<dbReference type="GO" id="GO:0061630">
    <property type="term" value="F:ubiquitin protein ligase activity"/>
    <property type="evidence" value="ECO:0007669"/>
    <property type="project" value="TreeGrafter"/>
</dbReference>
<dbReference type="AlphaFoldDB" id="A0AAV7JEP9"/>
<dbReference type="PANTHER" id="PTHR24104:SF25">
    <property type="entry name" value="PROTEIN LIN-41"/>
    <property type="match status" value="1"/>
</dbReference>
<dbReference type="Gene3D" id="2.120.10.30">
    <property type="entry name" value="TolB, C-terminal domain"/>
    <property type="match status" value="2"/>
</dbReference>
<feature type="repeat" description="NHL" evidence="2">
    <location>
        <begin position="329"/>
        <end position="365"/>
    </location>
</feature>
<organism evidence="3 4">
    <name type="scientific">Oopsacas minuta</name>
    <dbReference type="NCBI Taxonomy" id="111878"/>
    <lineage>
        <taxon>Eukaryota</taxon>
        <taxon>Metazoa</taxon>
        <taxon>Porifera</taxon>
        <taxon>Hexactinellida</taxon>
        <taxon>Hexasterophora</taxon>
        <taxon>Lyssacinosida</taxon>
        <taxon>Leucopsacidae</taxon>
        <taxon>Oopsacas</taxon>
    </lineage>
</organism>
<dbReference type="InterPro" id="IPR011042">
    <property type="entry name" value="6-blade_b-propeller_TolB-like"/>
</dbReference>
<reference evidence="3 4" key="1">
    <citation type="journal article" date="2023" name="BMC Biol.">
        <title>The compact genome of the sponge Oopsacas minuta (Hexactinellida) is lacking key metazoan core genes.</title>
        <authorList>
            <person name="Santini S."/>
            <person name="Schenkelaars Q."/>
            <person name="Jourda C."/>
            <person name="Duchesne M."/>
            <person name="Belahbib H."/>
            <person name="Rocher C."/>
            <person name="Selva M."/>
            <person name="Riesgo A."/>
            <person name="Vervoort M."/>
            <person name="Leys S.P."/>
            <person name="Kodjabachian L."/>
            <person name="Le Bivic A."/>
            <person name="Borchiellini C."/>
            <person name="Claverie J.M."/>
            <person name="Renard E."/>
        </authorList>
    </citation>
    <scope>NUCLEOTIDE SEQUENCE [LARGE SCALE GENOMIC DNA]</scope>
    <source>
        <strain evidence="3">SPO-2</strain>
    </source>
</reference>
<comment type="caution">
    <text evidence="3">The sequence shown here is derived from an EMBL/GenBank/DDBJ whole genome shotgun (WGS) entry which is preliminary data.</text>
</comment>
<evidence type="ECO:0000313" key="3">
    <source>
        <dbReference type="EMBL" id="KAI6647279.1"/>
    </source>
</evidence>
<dbReference type="SUPFAM" id="SSF101898">
    <property type="entry name" value="NHL repeat"/>
    <property type="match status" value="1"/>
</dbReference>
<keyword evidence="1" id="KW-0677">Repeat</keyword>
<dbReference type="GO" id="GO:0008270">
    <property type="term" value="F:zinc ion binding"/>
    <property type="evidence" value="ECO:0007669"/>
    <property type="project" value="UniProtKB-KW"/>
</dbReference>
<evidence type="ECO:0000256" key="1">
    <source>
        <dbReference type="ARBA" id="ARBA00022737"/>
    </source>
</evidence>
<dbReference type="PANTHER" id="PTHR24104">
    <property type="entry name" value="E3 UBIQUITIN-PROTEIN LIGASE NHLRC1-RELATED"/>
    <property type="match status" value="1"/>
</dbReference>
<dbReference type="Proteomes" id="UP001165289">
    <property type="component" value="Unassembled WGS sequence"/>
</dbReference>
<sequence>MSECEEYTKSFTSVRNQIIENFEYIFRLLVGRREDILRQLQSLQISYESKLDSKLQTMKELEDMRKQMAAMYIHQNRAAQVQEAALLPINKEIQAIKLTLDEYKIDFKLDLNTFEYSICNLGEIVESEYSSLDVVPKVPPRTNISRSNSPSCNSPGEYLSTSAIEDNTFLRPNIKRAISIPNHSGSRKRISDRGKVDLCTVIPRVVSSPQICEKPQLSYSFPFNKRKKPIFATCERGYESEELQSPMGLVYHPRYDCIYVVDQVLRKVLVLSSKGDFLMEFGHDFLVKPISIAVRDGFCCITDEGLNGVVKYKLFENLLTKDIASFPQGSGHGELSGPKGLDFDSNFCIYIADSGNNRVCILDPNMIFLKGIFEGIFQSPQDVKIINEIIYVLDRSSLNCLHSFTQSCNPVQSVISPKNDVNSPSFFCSDFTGKYLFFTDQITDNVKVFSLDGDPICKVGENTIEWEAGVIEPTGVCVTKDNKVVCAFGKGESVICFY</sequence>
<name>A0AAV7JEP9_9METZ</name>
<dbReference type="InterPro" id="IPR050952">
    <property type="entry name" value="TRIM-NHL_E3_ligases"/>
</dbReference>
<dbReference type="EMBL" id="JAKMXF010000343">
    <property type="protein sequence ID" value="KAI6647279.1"/>
    <property type="molecule type" value="Genomic_DNA"/>
</dbReference>
<evidence type="ECO:0000313" key="4">
    <source>
        <dbReference type="Proteomes" id="UP001165289"/>
    </source>
</evidence>
<dbReference type="CDD" id="cd05819">
    <property type="entry name" value="NHL"/>
    <property type="match status" value="1"/>
</dbReference>